<accession>A0ABV5E2R7</accession>
<proteinExistence type="predicted"/>
<dbReference type="Gene3D" id="3.30.559.30">
    <property type="entry name" value="Nonribosomal peptide synthetase, condensation domain"/>
    <property type="match status" value="1"/>
</dbReference>
<dbReference type="EMBL" id="JAYMRS010000033">
    <property type="protein sequence ID" value="MFB8771131.1"/>
    <property type="molecule type" value="Genomic_DNA"/>
</dbReference>
<evidence type="ECO:0000313" key="3">
    <source>
        <dbReference type="Proteomes" id="UP001585053"/>
    </source>
</evidence>
<dbReference type="RefSeq" id="WP_376737948.1">
    <property type="nucleotide sequence ID" value="NZ_JAYMRS010000033.1"/>
</dbReference>
<name>A0ABV5E2R7_9ACTN</name>
<gene>
    <name evidence="2" type="ORF">VSQ78_25835</name>
</gene>
<dbReference type="Proteomes" id="UP001585053">
    <property type="component" value="Unassembled WGS sequence"/>
</dbReference>
<feature type="compositionally biased region" description="Basic and acidic residues" evidence="1">
    <location>
        <begin position="67"/>
        <end position="79"/>
    </location>
</feature>
<sequence>TERRGEDGAPAGLSGLVEYAVDLFDADTVRALVAVLERTLRSVAEDASVAVGDVVRLSARERSALTTRDLPERLPKEVEEPAPGLPRTPRQEILCGLFAELLGRGSVEPGENFFRS</sequence>
<evidence type="ECO:0000256" key="1">
    <source>
        <dbReference type="SAM" id="MobiDB-lite"/>
    </source>
</evidence>
<keyword evidence="3" id="KW-1185">Reference proteome</keyword>
<protein>
    <submittedName>
        <fullName evidence="2">Uncharacterized protein</fullName>
    </submittedName>
</protein>
<feature type="non-terminal residue" evidence="2">
    <location>
        <position position="1"/>
    </location>
</feature>
<comment type="caution">
    <text evidence="2">The sequence shown here is derived from an EMBL/GenBank/DDBJ whole genome shotgun (WGS) entry which is preliminary data.</text>
</comment>
<reference evidence="2 3" key="1">
    <citation type="submission" date="2024-01" db="EMBL/GenBank/DDBJ databases">
        <title>Genome mining of biosynthetic gene clusters to explore secondary metabolites of Streptomyces sp.</title>
        <authorList>
            <person name="Baig A."/>
            <person name="Ajitkumar Shintre N."/>
            <person name="Kumar H."/>
            <person name="Anbarasu A."/>
            <person name="Ramaiah S."/>
        </authorList>
    </citation>
    <scope>NUCLEOTIDE SEQUENCE [LARGE SCALE GENOMIC DNA]</scope>
    <source>
        <strain evidence="2 3">A01</strain>
    </source>
</reference>
<feature type="region of interest" description="Disordered" evidence="1">
    <location>
        <begin position="67"/>
        <end position="89"/>
    </location>
</feature>
<organism evidence="2 3">
    <name type="scientific">Nocardiopsis alba</name>
    <dbReference type="NCBI Taxonomy" id="53437"/>
    <lineage>
        <taxon>Bacteria</taxon>
        <taxon>Bacillati</taxon>
        <taxon>Actinomycetota</taxon>
        <taxon>Actinomycetes</taxon>
        <taxon>Streptosporangiales</taxon>
        <taxon>Nocardiopsidaceae</taxon>
        <taxon>Nocardiopsis</taxon>
    </lineage>
</organism>
<feature type="non-terminal residue" evidence="2">
    <location>
        <position position="116"/>
    </location>
</feature>
<evidence type="ECO:0000313" key="2">
    <source>
        <dbReference type="EMBL" id="MFB8771131.1"/>
    </source>
</evidence>